<dbReference type="PANTHER" id="PTHR45947">
    <property type="entry name" value="SULFOQUINOVOSYL TRANSFERASE SQD2"/>
    <property type="match status" value="1"/>
</dbReference>
<keyword evidence="2" id="KW-0808">Transferase</keyword>
<keyword evidence="3" id="KW-1185">Reference proteome</keyword>
<sequence length="401" mass="43948">MANSDIVAVAFVVGCRYRRGMKPSDLRVALFSGNYNYVRDGANQALNLLVGHLLDRGVHVRVYSPTVAEPAFAPTGDLVDVPAMPLIGGRGEYRVAGGITRRVRRDLEAFAPNLVHVSAPDWLGHRAVCFARRRGLATLASLHTRFETYPRYYGLPFLEPIFVWMLRRFYGRVDQVMVPTPSIADLLEQWGVATPIGIWSRGINHDRFSPARRDLAWRRAHGIGDDEMAIGFLGRLVKEKGLDIFAEVVTDLARRGVPHKVLVIGEGPARDWFENQVPEAVFAGFQSGDDLGRAVASMDVFFNPSITETFGNVTLEAMAAGVPVVAARATGAVDLIDEGVTGFLVPPREVSGYSQAIERIVGDPALRRRMGAAGTACAAGYQWETANQAVLDAYLEVMARR</sequence>
<reference evidence="2 3" key="1">
    <citation type="submission" date="2018-08" db="EMBL/GenBank/DDBJ databases">
        <title>Genomic Encyclopedia of Type Strains, Phase IV (KMG-IV): sequencing the most valuable type-strain genomes for metagenomic binning, comparative biology and taxonomic classification.</title>
        <authorList>
            <person name="Goeker M."/>
        </authorList>
    </citation>
    <scope>NUCLEOTIDE SEQUENCE [LARGE SCALE GENOMIC DNA]</scope>
    <source>
        <strain evidence="2 3">DSM 25527</strain>
    </source>
</reference>
<organism evidence="2 3">
    <name type="scientific">Hephaestia caeni</name>
    <dbReference type="NCBI Taxonomy" id="645617"/>
    <lineage>
        <taxon>Bacteria</taxon>
        <taxon>Pseudomonadati</taxon>
        <taxon>Pseudomonadota</taxon>
        <taxon>Alphaproteobacteria</taxon>
        <taxon>Sphingomonadales</taxon>
        <taxon>Sphingomonadaceae</taxon>
        <taxon>Hephaestia</taxon>
    </lineage>
</organism>
<dbReference type="CDD" id="cd03814">
    <property type="entry name" value="GT4-like"/>
    <property type="match status" value="1"/>
</dbReference>
<dbReference type="Pfam" id="PF13439">
    <property type="entry name" value="Glyco_transf_4"/>
    <property type="match status" value="1"/>
</dbReference>
<proteinExistence type="predicted"/>
<evidence type="ECO:0000313" key="2">
    <source>
        <dbReference type="EMBL" id="RIA37140.1"/>
    </source>
</evidence>
<dbReference type="PANTHER" id="PTHR45947:SF3">
    <property type="entry name" value="SULFOQUINOVOSYL TRANSFERASE SQD2"/>
    <property type="match status" value="1"/>
</dbReference>
<dbReference type="Gene3D" id="3.40.50.2000">
    <property type="entry name" value="Glycogen Phosphorylase B"/>
    <property type="match status" value="2"/>
</dbReference>
<dbReference type="InterPro" id="IPR028098">
    <property type="entry name" value="Glyco_trans_4-like_N"/>
</dbReference>
<dbReference type="AlphaFoldDB" id="A0A397NI11"/>
<feature type="domain" description="Glycosyltransferase subfamily 4-like N-terminal" evidence="1">
    <location>
        <begin position="41"/>
        <end position="207"/>
    </location>
</feature>
<evidence type="ECO:0000259" key="1">
    <source>
        <dbReference type="Pfam" id="PF13439"/>
    </source>
</evidence>
<dbReference type="GO" id="GO:0016757">
    <property type="term" value="F:glycosyltransferase activity"/>
    <property type="evidence" value="ECO:0007669"/>
    <property type="project" value="UniProtKB-ARBA"/>
</dbReference>
<dbReference type="Pfam" id="PF13692">
    <property type="entry name" value="Glyco_trans_1_4"/>
    <property type="match status" value="1"/>
</dbReference>
<name>A0A397NI11_9SPHN</name>
<dbReference type="InterPro" id="IPR050194">
    <property type="entry name" value="Glycosyltransferase_grp1"/>
</dbReference>
<protein>
    <submittedName>
        <fullName evidence="2">Glycosyltransferase involved in cell wall biosynthesis</fullName>
    </submittedName>
</protein>
<accession>A0A397NI11</accession>
<comment type="caution">
    <text evidence="2">The sequence shown here is derived from an EMBL/GenBank/DDBJ whole genome shotgun (WGS) entry which is preliminary data.</text>
</comment>
<dbReference type="Proteomes" id="UP000266568">
    <property type="component" value="Unassembled WGS sequence"/>
</dbReference>
<gene>
    <name evidence="2" type="ORF">DFR49_3016</name>
</gene>
<evidence type="ECO:0000313" key="3">
    <source>
        <dbReference type="Proteomes" id="UP000266568"/>
    </source>
</evidence>
<dbReference type="SUPFAM" id="SSF53756">
    <property type="entry name" value="UDP-Glycosyltransferase/glycogen phosphorylase"/>
    <property type="match status" value="1"/>
</dbReference>
<dbReference type="EMBL" id="QXDC01000004">
    <property type="protein sequence ID" value="RIA37140.1"/>
    <property type="molecule type" value="Genomic_DNA"/>
</dbReference>